<keyword evidence="10" id="KW-1185">Reference proteome</keyword>
<keyword evidence="5" id="KW-0539">Nucleus</keyword>
<dbReference type="PROSITE" id="PS01359">
    <property type="entry name" value="ZF_PHD_1"/>
    <property type="match status" value="1"/>
</dbReference>
<dbReference type="EMBL" id="JACBKZ010000009">
    <property type="protein sequence ID" value="KAF5941757.1"/>
    <property type="molecule type" value="Genomic_DNA"/>
</dbReference>
<keyword evidence="2" id="KW-0479">Metal-binding</keyword>
<organism evidence="9 10">
    <name type="scientific">Camellia sinensis</name>
    <name type="common">Tea plant</name>
    <name type="synonym">Thea sinensis</name>
    <dbReference type="NCBI Taxonomy" id="4442"/>
    <lineage>
        <taxon>Eukaryota</taxon>
        <taxon>Viridiplantae</taxon>
        <taxon>Streptophyta</taxon>
        <taxon>Embryophyta</taxon>
        <taxon>Tracheophyta</taxon>
        <taxon>Spermatophyta</taxon>
        <taxon>Magnoliopsida</taxon>
        <taxon>eudicotyledons</taxon>
        <taxon>Gunneridae</taxon>
        <taxon>Pentapetalae</taxon>
        <taxon>asterids</taxon>
        <taxon>Ericales</taxon>
        <taxon>Theaceae</taxon>
        <taxon>Camellia</taxon>
    </lineage>
</organism>
<evidence type="ECO:0000256" key="5">
    <source>
        <dbReference type="ARBA" id="ARBA00023242"/>
    </source>
</evidence>
<reference evidence="10" key="1">
    <citation type="journal article" date="2020" name="Nat. Commun.">
        <title>Genome assembly of wild tea tree DASZ reveals pedigree and selection history of tea varieties.</title>
        <authorList>
            <person name="Zhang W."/>
            <person name="Zhang Y."/>
            <person name="Qiu H."/>
            <person name="Guo Y."/>
            <person name="Wan H."/>
            <person name="Zhang X."/>
            <person name="Scossa F."/>
            <person name="Alseekh S."/>
            <person name="Zhang Q."/>
            <person name="Wang P."/>
            <person name="Xu L."/>
            <person name="Schmidt M.H."/>
            <person name="Jia X."/>
            <person name="Li D."/>
            <person name="Zhu A."/>
            <person name="Guo F."/>
            <person name="Chen W."/>
            <person name="Ni D."/>
            <person name="Usadel B."/>
            <person name="Fernie A.R."/>
            <person name="Wen W."/>
        </authorList>
    </citation>
    <scope>NUCLEOTIDE SEQUENCE [LARGE SCALE GENOMIC DNA]</scope>
    <source>
        <strain evidence="10">cv. G240</strain>
    </source>
</reference>
<dbReference type="InterPro" id="IPR001965">
    <property type="entry name" value="Znf_PHD"/>
</dbReference>
<dbReference type="Pfam" id="PF23209">
    <property type="entry name" value="IDM1_C"/>
    <property type="match status" value="1"/>
</dbReference>
<accession>A0A7J7GMM8</accession>
<dbReference type="PROSITE" id="PS50016">
    <property type="entry name" value="ZF_PHD_2"/>
    <property type="match status" value="1"/>
</dbReference>
<dbReference type="PANTHER" id="PTHR46309">
    <property type="entry name" value="PHD FINGER PROTEIN 12"/>
    <property type="match status" value="1"/>
</dbReference>
<keyword evidence="4" id="KW-0862">Zinc</keyword>
<dbReference type="InterPro" id="IPR011011">
    <property type="entry name" value="Znf_FYVE_PHD"/>
</dbReference>
<feature type="region of interest" description="Disordered" evidence="7">
    <location>
        <begin position="1926"/>
        <end position="1959"/>
    </location>
</feature>
<dbReference type="InterPro" id="IPR013103">
    <property type="entry name" value="RVT_2"/>
</dbReference>
<evidence type="ECO:0000313" key="10">
    <source>
        <dbReference type="Proteomes" id="UP000593564"/>
    </source>
</evidence>
<evidence type="ECO:0000256" key="7">
    <source>
        <dbReference type="SAM" id="MobiDB-lite"/>
    </source>
</evidence>
<sequence length="2160" mass="238354">MEDGVRSSGGLVKKKSSSGCLIIKKKVEGTSGVGVSGSRKDFQSNKEIKRSRFDFSDSESIDELLEPVRRKVVYGTDRFRNGSAVNSENLVEDSKFGQNGEIGSERKKRLDAREFYDYDGIDGKRMRKDYLQSRFMIAGRSGSEREFETGSIRHVMINKRSEREFETGSSKHVMIDKRKHSYFDSASNSSAGRKNVPDYTVKSRFGIEDSEAHLPVSSLRREFHVSSDETIRLQGKNGVLKVMVNKKKKMEELPHKFCDRQLEVESRKGSISENAIKKNTFVGPSLYSCSKRHEKETSVGPSFYLGSKCHEKNSSVGPSFSLDSKHPEKNTSVKPSFCSDSKCPEKAISFVKTEKSELKLRKPLSVISKAGNSETEDSDTLLRLGPSVQARSSSKGVKSEGKAPSAEKITPDRGEEGKVKRGYGKEKQLLRDTSLSLGPSVQRCGSLKRVKKSEGKAPSAEKIMPDTGKEGKVKRGYGTEKQLLREKIRAMLVSAGWTIDYRPRRNRDYLDAVYINPTGTAYWSIIKAYEALQKQLEEEDAEIKPTGHSLQFTALPEEVVSKLTRQTRKKVEKEMKRKRKDHGRSKTVKGVSMEEFAEGTVGDEDDKKLNFVMKQNGKSPKGRSHGTTCVSGDNLSGALYKGSSKQERAEKPSTTTNSHMIQARKSRKIGRCTLLVRSSDKKLNSESDSYVPYTGKRTLLSWLIDSGMVHLSEKVQYMNRRRTRVKLKGWISRDGIHCGCCSKILTVSKFEIHAGSKLRQPFQNIYVESGVSLLQRQIDAWNKQEESERCGFHPVDVDGDPNDDTCGLCGDGGDLICCDGCPSTFHQSCLDIQMLPAGDWHCPNCTCKFCGIAGLINAHRNGTNVGVLLTCGLKEKDALPDDSNCLSTSFCGQKCREDLVTGRTIGSGSAENGLYFLDQPDKLAYSSTASSTTPADSYFLSSPVSPSSFPGEPWCEVSPVSPMVEVSPVPPMVEPVVLATPSSTGTIEPTVTKNKDGHVYVRDIDRKQVNWIQGTVSATPLPSPASDESLGNFESRESIDLDVPIAKRKGNDSGEIPLLKKYLAKEFEIKDLGSLKYFLGIEVARSKDGIFISQRKYVLDLLKETGMLGCKACATPLEPNQKLGDDEGGEVVDRGSYQRLVGKLIYLSHSRPDIAIAVSVLFDHLEKLLGVRHELEAGFSWSIVHRTDLDTDASDHGFPQRVECNSKLAVALSVMDECFLPIVDRRSGINLIHNVLYNCGSNLSRLNYSGFYTAILERGDEIISAASIRIHGTQLAEMPFIGTRHIYRRQGMCRRLFSAIEMVLCSLKVEKLIIPATAEHMHTWTGVFGFNPLEESQKQEMRSMNMLVFPGTDMLQKLLVEQKTTDGNIIANSGVKSVMIKVKHHLMPDLAKKCDADSLAGCDLNICDDASLQNADEINDKAAAVDSSLQVPAIPSNDKACLDSSFDVPSEPEVPVLSEEKTTQSVENLTESSVNHALLEMENPVLDPSVKGKSSMEKVINDVHEANIEAAVMEPVHDLLGESSTMNTAEEIKGDQNFLSGSTLNGTDDTTKKLNSDLNLSAVDMECKLHVASEVSSEAKVELVEDNIQSSTASDSDGARETNFEVAYVKPVLGSFGDISGQNTTEEINDNLNPVSLSTPCDTDESNMRCSSDLNHQSTFEVESEFLVPHEFNDKVACVKPDHDCFGEISAQNKDVNEDQNPVSALVFDESTIRFDTDMKKVESNLHAALEEVAKVRSNIPSNADDDAGEDAHEVNVIDASVEPIVNSSDGTSVGIATEVVKENVAVSTFHGSHHSGGSTVQFESDWIHHRATEMETVIDVSVEPIVNSSDGTSAENATKVAKENVTVSTFHGSDDSAGSTVQFESGWIHHSATEVETEIHVDSEIPADAMFCESNGEDVVGAQVKQQFAKLSMYANIWHLEMDDPSRIPPTASERRRRALTNPARARGRGRGRDRGRGDDIVLEEAPQILEEDVIDNGSGDDDDATNVDQVEEVLTGPFPGGPSDPSVLKSFKAHIAAAIWDQKVVTWDPYRHCRQHHPCHEITFYTGCLKCLDVVEPYHPERVLRQFGRVQTIPPAPLDPVRAVRGVTAGRYKRIDHALRIAHPIIEAGHDASVREPDRLYEAIERITRVLQGQQIDEAGPSSITLQTYNRRRRVDDR</sequence>
<evidence type="ECO:0000259" key="8">
    <source>
        <dbReference type="PROSITE" id="PS50016"/>
    </source>
</evidence>
<dbReference type="SUPFAM" id="SSF57903">
    <property type="entry name" value="FYVE/PHD zinc finger"/>
    <property type="match status" value="1"/>
</dbReference>
<dbReference type="InterPro" id="IPR056511">
    <property type="entry name" value="IDM1_C"/>
</dbReference>
<comment type="caution">
    <text evidence="9">The sequence shown here is derived from an EMBL/GenBank/DDBJ whole genome shotgun (WGS) entry which is preliminary data.</text>
</comment>
<dbReference type="CDD" id="cd15532">
    <property type="entry name" value="PHD2_CHD_II"/>
    <property type="match status" value="1"/>
</dbReference>
<dbReference type="SMART" id="SM00249">
    <property type="entry name" value="PHD"/>
    <property type="match status" value="1"/>
</dbReference>
<dbReference type="Pfam" id="PF16135">
    <property type="entry name" value="TDBD"/>
    <property type="match status" value="1"/>
</dbReference>
<dbReference type="InterPro" id="IPR054292">
    <property type="entry name" value="DUF7028"/>
</dbReference>
<comment type="subcellular location">
    <subcellularLocation>
        <location evidence="1">Nucleus</location>
    </subcellularLocation>
</comment>
<dbReference type="InterPro" id="IPR042163">
    <property type="entry name" value="PHF12"/>
</dbReference>
<dbReference type="InterPro" id="IPR019787">
    <property type="entry name" value="Znf_PHD-finger"/>
</dbReference>
<evidence type="ECO:0000256" key="2">
    <source>
        <dbReference type="ARBA" id="ARBA00022723"/>
    </source>
</evidence>
<dbReference type="Pfam" id="PF07727">
    <property type="entry name" value="RVT_2"/>
    <property type="match status" value="1"/>
</dbReference>
<evidence type="ECO:0000256" key="4">
    <source>
        <dbReference type="ARBA" id="ARBA00022833"/>
    </source>
</evidence>
<dbReference type="GO" id="GO:0005634">
    <property type="term" value="C:nucleus"/>
    <property type="evidence" value="ECO:0007669"/>
    <property type="project" value="UniProtKB-SubCell"/>
</dbReference>
<proteinExistence type="predicted"/>
<gene>
    <name evidence="9" type="ORF">HYC85_019399</name>
</gene>
<reference evidence="9 10" key="2">
    <citation type="submission" date="2020-07" db="EMBL/GenBank/DDBJ databases">
        <title>Genome assembly of wild tea tree DASZ reveals pedigree and selection history of tea varieties.</title>
        <authorList>
            <person name="Zhang W."/>
        </authorList>
    </citation>
    <scope>NUCLEOTIDE SEQUENCE [LARGE SCALE GENOMIC DNA]</scope>
    <source>
        <strain evidence="10">cv. G240</strain>
        <tissue evidence="9">Leaf</tissue>
    </source>
</reference>
<feature type="domain" description="PHD-type" evidence="8">
    <location>
        <begin position="803"/>
        <end position="848"/>
    </location>
</feature>
<feature type="compositionally biased region" description="Basic and acidic residues" evidence="7">
    <location>
        <begin position="409"/>
        <end position="425"/>
    </location>
</feature>
<feature type="region of interest" description="Disordered" evidence="7">
    <location>
        <begin position="315"/>
        <end position="336"/>
    </location>
</feature>
<evidence type="ECO:0000313" key="9">
    <source>
        <dbReference type="EMBL" id="KAF5941757.1"/>
    </source>
</evidence>
<dbReference type="Pfam" id="PF00628">
    <property type="entry name" value="PHD"/>
    <property type="match status" value="1"/>
</dbReference>
<dbReference type="Gene3D" id="3.30.40.10">
    <property type="entry name" value="Zinc/RING finger domain, C3HC4 (zinc finger)"/>
    <property type="match status" value="1"/>
</dbReference>
<feature type="compositionally biased region" description="Basic and acidic residues" evidence="7">
    <location>
        <begin position="463"/>
        <end position="473"/>
    </location>
</feature>
<feature type="region of interest" description="Disordered" evidence="7">
    <location>
        <begin position="642"/>
        <end position="663"/>
    </location>
</feature>
<dbReference type="PANTHER" id="PTHR46309:SF1">
    <property type="entry name" value="PHD FINGER PROTEIN 12"/>
    <property type="match status" value="1"/>
</dbReference>
<keyword evidence="3 6" id="KW-0863">Zinc-finger</keyword>
<dbReference type="InterPro" id="IPR032308">
    <property type="entry name" value="TDBD"/>
</dbReference>
<dbReference type="InterPro" id="IPR019786">
    <property type="entry name" value="Zinc_finger_PHD-type_CS"/>
</dbReference>
<name>A0A7J7GMM8_CAMSI</name>
<dbReference type="GO" id="GO:0003714">
    <property type="term" value="F:transcription corepressor activity"/>
    <property type="evidence" value="ECO:0007669"/>
    <property type="project" value="InterPro"/>
</dbReference>
<dbReference type="GO" id="GO:0006357">
    <property type="term" value="P:regulation of transcription by RNA polymerase II"/>
    <property type="evidence" value="ECO:0007669"/>
    <property type="project" value="TreeGrafter"/>
</dbReference>
<feature type="region of interest" description="Disordered" evidence="7">
    <location>
        <begin position="614"/>
        <end position="633"/>
    </location>
</feature>
<dbReference type="Proteomes" id="UP000593564">
    <property type="component" value="Unassembled WGS sequence"/>
</dbReference>
<feature type="region of interest" description="Disordered" evidence="7">
    <location>
        <begin position="447"/>
        <end position="474"/>
    </location>
</feature>
<protein>
    <recommendedName>
        <fullName evidence="8">PHD-type domain-containing protein</fullName>
    </recommendedName>
</protein>
<evidence type="ECO:0000256" key="1">
    <source>
        <dbReference type="ARBA" id="ARBA00004123"/>
    </source>
</evidence>
<dbReference type="InterPro" id="IPR013083">
    <property type="entry name" value="Znf_RING/FYVE/PHD"/>
</dbReference>
<feature type="region of interest" description="Disordered" evidence="7">
    <location>
        <begin position="370"/>
        <end position="425"/>
    </location>
</feature>
<evidence type="ECO:0000256" key="6">
    <source>
        <dbReference type="PROSITE-ProRule" id="PRU00146"/>
    </source>
</evidence>
<dbReference type="Pfam" id="PF22970">
    <property type="entry name" value="DUF7028"/>
    <property type="match status" value="1"/>
</dbReference>
<dbReference type="GO" id="GO:0008270">
    <property type="term" value="F:zinc ion binding"/>
    <property type="evidence" value="ECO:0007669"/>
    <property type="project" value="UniProtKB-KW"/>
</dbReference>
<evidence type="ECO:0000256" key="3">
    <source>
        <dbReference type="ARBA" id="ARBA00022771"/>
    </source>
</evidence>